<dbReference type="OrthoDB" id="166134at2759"/>
<dbReference type="GeneID" id="9378883"/>
<dbReference type="InterPro" id="IPR036531">
    <property type="entry name" value="Rbsn_Rab-bd_sf"/>
</dbReference>
<dbReference type="InParanoid" id="D6RKN8"/>
<feature type="compositionally biased region" description="Low complexity" evidence="5">
    <location>
        <begin position="137"/>
        <end position="148"/>
    </location>
</feature>
<feature type="region of interest" description="Disordered" evidence="5">
    <location>
        <begin position="348"/>
        <end position="373"/>
    </location>
</feature>
<feature type="compositionally biased region" description="Polar residues" evidence="5">
    <location>
        <begin position="149"/>
        <end position="158"/>
    </location>
</feature>
<dbReference type="HOGENOM" id="CLU_015191_0_0_1"/>
<evidence type="ECO:0000256" key="2">
    <source>
        <dbReference type="ARBA" id="ARBA00022771"/>
    </source>
</evidence>
<dbReference type="OMA" id="NGHTYSE"/>
<feature type="compositionally biased region" description="Low complexity" evidence="5">
    <location>
        <begin position="244"/>
        <end position="255"/>
    </location>
</feature>
<dbReference type="CDD" id="cd15737">
    <property type="entry name" value="FYVE2_Vac1p_like"/>
    <property type="match status" value="1"/>
</dbReference>
<feature type="region of interest" description="Disordered" evidence="5">
    <location>
        <begin position="68"/>
        <end position="301"/>
    </location>
</feature>
<dbReference type="KEGG" id="cci:CC1G_13930"/>
<dbReference type="SMART" id="SM00064">
    <property type="entry name" value="FYVE"/>
    <property type="match status" value="1"/>
</dbReference>
<gene>
    <name evidence="7" type="ORF">CC1G_13930</name>
</gene>
<feature type="compositionally biased region" description="Polar residues" evidence="5">
    <location>
        <begin position="265"/>
        <end position="282"/>
    </location>
</feature>
<evidence type="ECO:0000256" key="1">
    <source>
        <dbReference type="ARBA" id="ARBA00022723"/>
    </source>
</evidence>
<dbReference type="VEuPathDB" id="FungiDB:CC1G_13930"/>
<evidence type="ECO:0000256" key="5">
    <source>
        <dbReference type="SAM" id="MobiDB-lite"/>
    </source>
</evidence>
<dbReference type="PROSITE" id="PS50178">
    <property type="entry name" value="ZF_FYVE"/>
    <property type="match status" value="1"/>
</dbReference>
<organism evidence="7 8">
    <name type="scientific">Coprinopsis cinerea (strain Okayama-7 / 130 / ATCC MYA-4618 / FGSC 9003)</name>
    <name type="common">Inky cap fungus</name>
    <name type="synonym">Hormographiella aspergillata</name>
    <dbReference type="NCBI Taxonomy" id="240176"/>
    <lineage>
        <taxon>Eukaryota</taxon>
        <taxon>Fungi</taxon>
        <taxon>Dikarya</taxon>
        <taxon>Basidiomycota</taxon>
        <taxon>Agaricomycotina</taxon>
        <taxon>Agaricomycetes</taxon>
        <taxon>Agaricomycetidae</taxon>
        <taxon>Agaricales</taxon>
        <taxon>Agaricineae</taxon>
        <taxon>Psathyrellaceae</taxon>
        <taxon>Coprinopsis</taxon>
    </lineage>
</organism>
<dbReference type="AlphaFoldDB" id="D6RKN8"/>
<dbReference type="InterPro" id="IPR011011">
    <property type="entry name" value="Znf_FYVE_PHD"/>
</dbReference>
<reference evidence="7 8" key="1">
    <citation type="journal article" date="2010" name="Proc. Natl. Acad. Sci. U.S.A.">
        <title>Insights into evolution of multicellular fungi from the assembled chromosomes of the mushroom Coprinopsis cinerea (Coprinus cinereus).</title>
        <authorList>
            <person name="Stajich J.E."/>
            <person name="Wilke S.K."/>
            <person name="Ahren D."/>
            <person name="Au C.H."/>
            <person name="Birren B.W."/>
            <person name="Borodovsky M."/>
            <person name="Burns C."/>
            <person name="Canback B."/>
            <person name="Casselton L.A."/>
            <person name="Cheng C.K."/>
            <person name="Deng J."/>
            <person name="Dietrich F.S."/>
            <person name="Fargo D.C."/>
            <person name="Farman M.L."/>
            <person name="Gathman A.C."/>
            <person name="Goldberg J."/>
            <person name="Guigo R."/>
            <person name="Hoegger P.J."/>
            <person name="Hooker J.B."/>
            <person name="Huggins A."/>
            <person name="James T.Y."/>
            <person name="Kamada T."/>
            <person name="Kilaru S."/>
            <person name="Kodira C."/>
            <person name="Kues U."/>
            <person name="Kupfer D."/>
            <person name="Kwan H.S."/>
            <person name="Lomsadze A."/>
            <person name="Li W."/>
            <person name="Lilly W.W."/>
            <person name="Ma L.J."/>
            <person name="Mackey A.J."/>
            <person name="Manning G."/>
            <person name="Martin F."/>
            <person name="Muraguchi H."/>
            <person name="Natvig D.O."/>
            <person name="Palmerini H."/>
            <person name="Ramesh M.A."/>
            <person name="Rehmeyer C.J."/>
            <person name="Roe B.A."/>
            <person name="Shenoy N."/>
            <person name="Stanke M."/>
            <person name="Ter-Hovhannisyan V."/>
            <person name="Tunlid A."/>
            <person name="Velagapudi R."/>
            <person name="Vision T.J."/>
            <person name="Zeng Q."/>
            <person name="Zolan M.E."/>
            <person name="Pukkila P.J."/>
        </authorList>
    </citation>
    <scope>NUCLEOTIDE SEQUENCE [LARGE SCALE GENOMIC DNA]</scope>
    <source>
        <strain evidence="8">Okayama-7 / 130 / ATCC MYA-4618 / FGSC 9003</strain>
    </source>
</reference>
<dbReference type="Gene3D" id="3.30.40.10">
    <property type="entry name" value="Zinc/RING finger domain, C3HC4 (zinc finger)"/>
    <property type="match status" value="1"/>
</dbReference>
<keyword evidence="1" id="KW-0479">Metal-binding</keyword>
<dbReference type="GO" id="GO:0008270">
    <property type="term" value="F:zinc ion binding"/>
    <property type="evidence" value="ECO:0007669"/>
    <property type="project" value="UniProtKB-KW"/>
</dbReference>
<feature type="region of interest" description="Disordered" evidence="5">
    <location>
        <begin position="636"/>
        <end position="661"/>
    </location>
</feature>
<evidence type="ECO:0000313" key="7">
    <source>
        <dbReference type="EMBL" id="EFI28396.1"/>
    </source>
</evidence>
<dbReference type="Pfam" id="PF11464">
    <property type="entry name" value="Rbsn"/>
    <property type="match status" value="1"/>
</dbReference>
<dbReference type="EMBL" id="AACS02000002">
    <property type="protein sequence ID" value="EFI28396.1"/>
    <property type="molecule type" value="Genomic_DNA"/>
</dbReference>
<comment type="caution">
    <text evidence="7">The sequence shown here is derived from an EMBL/GenBank/DDBJ whole genome shotgun (WGS) entry which is preliminary data.</text>
</comment>
<feature type="domain" description="FYVE-type" evidence="6">
    <location>
        <begin position="429"/>
        <end position="524"/>
    </location>
</feature>
<dbReference type="InterPro" id="IPR052727">
    <property type="entry name" value="Rab4/Rab5_effector"/>
</dbReference>
<feature type="compositionally biased region" description="Polar residues" evidence="5">
    <location>
        <begin position="68"/>
        <end position="89"/>
    </location>
</feature>
<dbReference type="InterPro" id="IPR021565">
    <property type="entry name" value="Rbsn_Rab-bd"/>
</dbReference>
<feature type="compositionally biased region" description="Low complexity" evidence="5">
    <location>
        <begin position="223"/>
        <end position="234"/>
    </location>
</feature>
<dbReference type="Proteomes" id="UP000001861">
    <property type="component" value="Unassembled WGS sequence"/>
</dbReference>
<dbReference type="Pfam" id="PF01363">
    <property type="entry name" value="FYVE"/>
    <property type="match status" value="1"/>
</dbReference>
<feature type="compositionally biased region" description="Polar residues" evidence="5">
    <location>
        <begin position="180"/>
        <end position="193"/>
    </location>
</feature>
<dbReference type="InterPro" id="IPR013083">
    <property type="entry name" value="Znf_RING/FYVE/PHD"/>
</dbReference>
<protein>
    <recommendedName>
        <fullName evidence="6">FYVE-type domain-containing protein</fullName>
    </recommendedName>
</protein>
<evidence type="ECO:0000259" key="6">
    <source>
        <dbReference type="PROSITE" id="PS50178"/>
    </source>
</evidence>
<dbReference type="RefSeq" id="XP_002911890.1">
    <property type="nucleotide sequence ID" value="XM_002911844.1"/>
</dbReference>
<dbReference type="SUPFAM" id="SSF140125">
    <property type="entry name" value="Rabenosyn-5 Rab-binding domain-like"/>
    <property type="match status" value="1"/>
</dbReference>
<keyword evidence="8" id="KW-1185">Reference proteome</keyword>
<dbReference type="STRING" id="240176.D6RKN8"/>
<evidence type="ECO:0000256" key="4">
    <source>
        <dbReference type="PROSITE-ProRule" id="PRU00091"/>
    </source>
</evidence>
<dbReference type="InterPro" id="IPR000306">
    <property type="entry name" value="Znf_FYVE"/>
</dbReference>
<dbReference type="InterPro" id="IPR017455">
    <property type="entry name" value="Znf_FYVE-rel"/>
</dbReference>
<sequence length="732" mass="80210">MPEPSSSPNSPQYVPYQAYKPKRHSRNLSTATVAIPPASRPSSIVVSPVASPLLRVLADEDKDSIASLSLAAQGTPPSNGMSFRPSTPHSPAIRIELAPDHVQPPPPLPPAEIATVVVQGPTASNAPDVTAPRPTEHAPTSSSHPSPALSTQTLSPHQSPVPKARKVSTFRRLTPRPASTAPSLQPNTHSRNVSTASLPASPASPMSGAQTSTILNDRPRTTSLRSPSVKSPLSPLKPLPNLPPETSRPSSSARPAPQPEAIDRSASTASQSTLRASPSPSATEGKLKSAPYRPGFQPKGVYRPRTDEFLAIRRVKREGEGEEGRLKRIERTKLERRLEKLIALHFPPADSKTSEKGTPLSPGLRKKKDSAPGATVRRASSFFDLEKVKNLKLSDPGELWRGVIASGMDPGGKEDIRATEQRITPWEEDSAVSKCPLCSASFHPLTNRKHHCRLCGKIICSLPPKSPQRPLTCSLLFVVDSKSRQIEEVGEGVDYGVRRRNRPEGEDKFLRAVRICRSCRPVLIHQQYSQQVREVPIFCALYDVCPDNLETTTDMEPCSAVMTANQRKKLRQHGNGCWKPSPSTIDFRNKSVLYRARVVQEVLKTGYRRLSWLERTSFCKRTCSLCRRINGCEQSLPRPSMPQGAGKANGPKTDDGLDIDPDSELARTLQPLLEQEALLESFIGEAKAQRKFEDVKTLKLNQNEIRREIERLLDNADIIQGAASGRTSTRRA</sequence>
<evidence type="ECO:0000256" key="3">
    <source>
        <dbReference type="ARBA" id="ARBA00022833"/>
    </source>
</evidence>
<evidence type="ECO:0000313" key="8">
    <source>
        <dbReference type="Proteomes" id="UP000001861"/>
    </source>
</evidence>
<proteinExistence type="predicted"/>
<dbReference type="SUPFAM" id="SSF57903">
    <property type="entry name" value="FYVE/PHD zinc finger"/>
    <property type="match status" value="1"/>
</dbReference>
<dbReference type="PANTHER" id="PTHR13510:SF44">
    <property type="entry name" value="RABENOSYN-5"/>
    <property type="match status" value="1"/>
</dbReference>
<keyword evidence="3" id="KW-0862">Zinc</keyword>
<dbReference type="eggNOG" id="KOG1842">
    <property type="taxonomic scope" value="Eukaryota"/>
</dbReference>
<dbReference type="Gene3D" id="4.10.860.20">
    <property type="entry name" value="Rabenosyn, Rab binding domain"/>
    <property type="match status" value="1"/>
</dbReference>
<keyword evidence="2 4" id="KW-0863">Zinc-finger</keyword>
<feature type="compositionally biased region" description="Low complexity" evidence="5">
    <location>
        <begin position="194"/>
        <end position="207"/>
    </location>
</feature>
<dbReference type="PANTHER" id="PTHR13510">
    <property type="entry name" value="FYVE-FINGER-CONTAINING RAB5 EFFECTOR PROTEIN RABENOSYN-5-RELATED"/>
    <property type="match status" value="1"/>
</dbReference>
<name>D6RKN8_COPC7</name>
<accession>D6RKN8</accession>